<proteinExistence type="predicted"/>
<feature type="region of interest" description="Disordered" evidence="1">
    <location>
        <begin position="1"/>
        <end position="31"/>
    </location>
</feature>
<name>A0A0N7JUY2_9BURK</name>
<accession>A0A0N7JUY2</accession>
<dbReference type="Proteomes" id="UP000019146">
    <property type="component" value="Chromosome 2"/>
</dbReference>
<gene>
    <name evidence="2" type="ORF">K788_00032095</name>
</gene>
<dbReference type="AlphaFoldDB" id="A0A0N7JUY2"/>
<evidence type="ECO:0000313" key="2">
    <source>
        <dbReference type="EMBL" id="ALL67685.1"/>
    </source>
</evidence>
<organism evidence="2 3">
    <name type="scientific">Paraburkholderia caribensis MBA4</name>
    <dbReference type="NCBI Taxonomy" id="1323664"/>
    <lineage>
        <taxon>Bacteria</taxon>
        <taxon>Pseudomonadati</taxon>
        <taxon>Pseudomonadota</taxon>
        <taxon>Betaproteobacteria</taxon>
        <taxon>Burkholderiales</taxon>
        <taxon>Burkholderiaceae</taxon>
        <taxon>Paraburkholderia</taxon>
    </lineage>
</organism>
<sequence>MFLPKGLHTRETMGEAGSAFAPPGAAAKRVP</sequence>
<reference evidence="2 3" key="1">
    <citation type="journal article" date="2014" name="Genome Announc.">
        <title>Draft Genome Sequence of the Haloacid-Degrading Burkholderia caribensis Strain MBA4.</title>
        <authorList>
            <person name="Pan Y."/>
            <person name="Kong K.F."/>
            <person name="Tsang J.S."/>
        </authorList>
    </citation>
    <scope>NUCLEOTIDE SEQUENCE [LARGE SCALE GENOMIC DNA]</scope>
    <source>
        <strain evidence="2 3">MBA4</strain>
    </source>
</reference>
<dbReference type="KEGG" id="bcai:K788_00032095"/>
<evidence type="ECO:0000313" key="3">
    <source>
        <dbReference type="Proteomes" id="UP000019146"/>
    </source>
</evidence>
<evidence type="ECO:0000256" key="1">
    <source>
        <dbReference type="SAM" id="MobiDB-lite"/>
    </source>
</evidence>
<feature type="compositionally biased region" description="Low complexity" evidence="1">
    <location>
        <begin position="16"/>
        <end position="31"/>
    </location>
</feature>
<protein>
    <submittedName>
        <fullName evidence="2">Uncharacterized protein</fullName>
    </submittedName>
</protein>
<dbReference type="EMBL" id="CP012747">
    <property type="protein sequence ID" value="ALL67685.1"/>
    <property type="molecule type" value="Genomic_DNA"/>
</dbReference>